<comment type="similarity">
    <text evidence="16">Belongs to the TRAFAC class TrmE-Era-EngA-EngB-Septin-like GTPase superfamily. AIG1/Toc34/Toc159-like paraseptin GTPase family. TOC159 subfamily.</text>
</comment>
<dbReference type="PANTHER" id="PTHR10903:SF127">
    <property type="entry name" value="TRANSLOCASE OF CHLOROPLAST 159, CHLOROPLASTIC-LIKE"/>
    <property type="match status" value="1"/>
</dbReference>
<keyword evidence="14" id="KW-0472">Membrane</keyword>
<dbReference type="Pfam" id="PF04548">
    <property type="entry name" value="AIG1"/>
    <property type="match status" value="1"/>
</dbReference>
<keyword evidence="7" id="KW-0547">Nucleotide-binding</keyword>
<dbReference type="GO" id="GO:0005525">
    <property type="term" value="F:GTP binding"/>
    <property type="evidence" value="ECO:0007669"/>
    <property type="project" value="UniProtKB-KW"/>
</dbReference>
<evidence type="ECO:0000256" key="13">
    <source>
        <dbReference type="ARBA" id="ARBA00023134"/>
    </source>
</evidence>
<keyword evidence="10" id="KW-0460">Magnesium</keyword>
<dbReference type="NCBIfam" id="TIGR00993">
    <property type="entry name" value="3a0901s04IAP86"/>
    <property type="match status" value="1"/>
</dbReference>
<keyword evidence="3" id="KW-0150">Chloroplast</keyword>
<dbReference type="STRING" id="3694.A0A2K1ZLI3"/>
<dbReference type="Pfam" id="PF11886">
    <property type="entry name" value="TOC159_MAD"/>
    <property type="match status" value="1"/>
</dbReference>
<evidence type="ECO:0000256" key="16">
    <source>
        <dbReference type="ARBA" id="ARBA00023775"/>
    </source>
</evidence>
<evidence type="ECO:0000256" key="11">
    <source>
        <dbReference type="ARBA" id="ARBA00022927"/>
    </source>
</evidence>
<dbReference type="FunCoup" id="A0A2K1ZLI3">
    <property type="interactions" value="2825"/>
</dbReference>
<keyword evidence="12" id="KW-1133">Transmembrane helix</keyword>
<evidence type="ECO:0000256" key="17">
    <source>
        <dbReference type="SAM" id="MobiDB-lite"/>
    </source>
</evidence>
<keyword evidence="9" id="KW-1002">Plastid outer membrane</keyword>
<dbReference type="FunFam" id="3.40.50.300:FF:000413">
    <property type="entry name" value="Translocase of chloroplast 120, chloroplastic"/>
    <property type="match status" value="1"/>
</dbReference>
<evidence type="ECO:0000313" key="19">
    <source>
        <dbReference type="EMBL" id="PNT26145.1"/>
    </source>
</evidence>
<evidence type="ECO:0000256" key="5">
    <source>
        <dbReference type="ARBA" id="ARBA00022692"/>
    </source>
</evidence>
<keyword evidence="4" id="KW-0934">Plastid</keyword>
<dbReference type="AlphaFoldDB" id="A0A2K1ZLI3"/>
<dbReference type="InterPro" id="IPR024283">
    <property type="entry name" value="TOC159_MAD"/>
</dbReference>
<reference evidence="19 20" key="1">
    <citation type="journal article" date="2006" name="Science">
        <title>The genome of black cottonwood, Populus trichocarpa (Torr. &amp; Gray).</title>
        <authorList>
            <person name="Tuskan G.A."/>
            <person name="Difazio S."/>
            <person name="Jansson S."/>
            <person name="Bohlmann J."/>
            <person name="Grigoriev I."/>
            <person name="Hellsten U."/>
            <person name="Putnam N."/>
            <person name="Ralph S."/>
            <person name="Rombauts S."/>
            <person name="Salamov A."/>
            <person name="Schein J."/>
            <person name="Sterck L."/>
            <person name="Aerts A."/>
            <person name="Bhalerao R.R."/>
            <person name="Bhalerao R.P."/>
            <person name="Blaudez D."/>
            <person name="Boerjan W."/>
            <person name="Brun A."/>
            <person name="Brunner A."/>
            <person name="Busov V."/>
            <person name="Campbell M."/>
            <person name="Carlson J."/>
            <person name="Chalot M."/>
            <person name="Chapman J."/>
            <person name="Chen G.L."/>
            <person name="Cooper D."/>
            <person name="Coutinho P.M."/>
            <person name="Couturier J."/>
            <person name="Covert S."/>
            <person name="Cronk Q."/>
            <person name="Cunningham R."/>
            <person name="Davis J."/>
            <person name="Degroeve S."/>
            <person name="Dejardin A."/>
            <person name="Depamphilis C."/>
            <person name="Detter J."/>
            <person name="Dirks B."/>
            <person name="Dubchak I."/>
            <person name="Duplessis S."/>
            <person name="Ehlting J."/>
            <person name="Ellis B."/>
            <person name="Gendler K."/>
            <person name="Goodstein D."/>
            <person name="Gribskov M."/>
            <person name="Grimwood J."/>
            <person name="Groover A."/>
            <person name="Gunter L."/>
            <person name="Hamberger B."/>
            <person name="Heinze B."/>
            <person name="Helariutta Y."/>
            <person name="Henrissat B."/>
            <person name="Holligan D."/>
            <person name="Holt R."/>
            <person name="Huang W."/>
            <person name="Islam-Faridi N."/>
            <person name="Jones S."/>
            <person name="Jones-Rhoades M."/>
            <person name="Jorgensen R."/>
            <person name="Joshi C."/>
            <person name="Kangasjarvi J."/>
            <person name="Karlsson J."/>
            <person name="Kelleher C."/>
            <person name="Kirkpatrick R."/>
            <person name="Kirst M."/>
            <person name="Kohler A."/>
            <person name="Kalluri U."/>
            <person name="Larimer F."/>
            <person name="Leebens-Mack J."/>
            <person name="Leple J.C."/>
            <person name="Locascio P."/>
            <person name="Lou Y."/>
            <person name="Lucas S."/>
            <person name="Martin F."/>
            <person name="Montanini B."/>
            <person name="Napoli C."/>
            <person name="Nelson D.R."/>
            <person name="Nelson C."/>
            <person name="Nieminen K."/>
            <person name="Nilsson O."/>
            <person name="Pereda V."/>
            <person name="Peter G."/>
            <person name="Philippe R."/>
            <person name="Pilate G."/>
            <person name="Poliakov A."/>
            <person name="Razumovskaya J."/>
            <person name="Richardson P."/>
            <person name="Rinaldi C."/>
            <person name="Ritland K."/>
            <person name="Rouze P."/>
            <person name="Ryaboy D."/>
            <person name="Schmutz J."/>
            <person name="Schrader J."/>
            <person name="Segerman B."/>
            <person name="Shin H."/>
            <person name="Siddiqui A."/>
            <person name="Sterky F."/>
            <person name="Terry A."/>
            <person name="Tsai C.J."/>
            <person name="Uberbacher E."/>
            <person name="Unneberg P."/>
            <person name="Vahala J."/>
            <person name="Wall K."/>
            <person name="Wessler S."/>
            <person name="Yang G."/>
            <person name="Yin T."/>
            <person name="Douglas C."/>
            <person name="Marra M."/>
            <person name="Sandberg G."/>
            <person name="Van de Peer Y."/>
            <person name="Rokhsar D."/>
        </authorList>
    </citation>
    <scope>NUCLEOTIDE SEQUENCE [LARGE SCALE GENOMIC DNA]</scope>
    <source>
        <strain evidence="20">cv. Nisqually</strain>
    </source>
</reference>
<dbReference type="InParanoid" id="A0A2K1ZLI3"/>
<evidence type="ECO:0000256" key="15">
    <source>
        <dbReference type="ARBA" id="ARBA00023766"/>
    </source>
</evidence>
<keyword evidence="13" id="KW-0342">GTP-binding</keyword>
<dbReference type="Proteomes" id="UP000006729">
    <property type="component" value="Chromosome 8"/>
</dbReference>
<dbReference type="GO" id="GO:0003924">
    <property type="term" value="F:GTPase activity"/>
    <property type="evidence" value="ECO:0000318"/>
    <property type="project" value="GO_Central"/>
</dbReference>
<dbReference type="InterPro" id="IPR027417">
    <property type="entry name" value="P-loop_NTPase"/>
</dbReference>
<keyword evidence="8" id="KW-0378">Hydrolase</keyword>
<dbReference type="GO" id="GO:0046872">
    <property type="term" value="F:metal ion binding"/>
    <property type="evidence" value="ECO:0007669"/>
    <property type="project" value="UniProtKB-KW"/>
</dbReference>
<feature type="region of interest" description="Disordered" evidence="17">
    <location>
        <begin position="1"/>
        <end position="58"/>
    </location>
</feature>
<keyword evidence="2" id="KW-0813">Transport</keyword>
<evidence type="ECO:0000256" key="3">
    <source>
        <dbReference type="ARBA" id="ARBA00022528"/>
    </source>
</evidence>
<evidence type="ECO:0000313" key="20">
    <source>
        <dbReference type="Proteomes" id="UP000006729"/>
    </source>
</evidence>
<evidence type="ECO:0000256" key="8">
    <source>
        <dbReference type="ARBA" id="ARBA00022801"/>
    </source>
</evidence>
<dbReference type="GO" id="GO:0045037">
    <property type="term" value="P:protein import into chloroplast stroma"/>
    <property type="evidence" value="ECO:0000318"/>
    <property type="project" value="GO_Central"/>
</dbReference>
<evidence type="ECO:0000256" key="1">
    <source>
        <dbReference type="ARBA" id="ARBA00001946"/>
    </source>
</evidence>
<evidence type="ECO:0000256" key="12">
    <source>
        <dbReference type="ARBA" id="ARBA00022989"/>
    </source>
</evidence>
<dbReference type="SUPFAM" id="SSF52540">
    <property type="entry name" value="P-loop containing nucleoside triphosphate hydrolases"/>
    <property type="match status" value="1"/>
</dbReference>
<dbReference type="GO" id="GO:0009707">
    <property type="term" value="C:chloroplast outer membrane"/>
    <property type="evidence" value="ECO:0000318"/>
    <property type="project" value="GO_Central"/>
</dbReference>
<keyword evidence="6" id="KW-0479">Metal-binding</keyword>
<evidence type="ECO:0000256" key="14">
    <source>
        <dbReference type="ARBA" id="ARBA00023136"/>
    </source>
</evidence>
<dbReference type="GO" id="GO:0045036">
    <property type="term" value="P:protein targeting to chloroplast"/>
    <property type="evidence" value="ECO:0000318"/>
    <property type="project" value="GO_Central"/>
</dbReference>
<evidence type="ECO:0000256" key="9">
    <source>
        <dbReference type="ARBA" id="ARBA00022805"/>
    </source>
</evidence>
<feature type="domain" description="AIG1-type G" evidence="18">
    <location>
        <begin position="518"/>
        <end position="759"/>
    </location>
</feature>
<dbReference type="EMBL" id="CM009297">
    <property type="protein sequence ID" value="PNT26145.1"/>
    <property type="molecule type" value="Genomic_DNA"/>
</dbReference>
<evidence type="ECO:0000256" key="10">
    <source>
        <dbReference type="ARBA" id="ARBA00022842"/>
    </source>
</evidence>
<evidence type="ECO:0000259" key="18">
    <source>
        <dbReference type="PROSITE" id="PS51720"/>
    </source>
</evidence>
<keyword evidence="20" id="KW-1185">Reference proteome</keyword>
<dbReference type="InterPro" id="IPR006703">
    <property type="entry name" value="G_AIG1"/>
</dbReference>
<evidence type="ECO:0000256" key="2">
    <source>
        <dbReference type="ARBA" id="ARBA00022448"/>
    </source>
</evidence>
<sequence length="1163" mass="128435">MSELEQRLAFSCPSGTEVSHDHSLKIDEKITADSDEEADTVQEQMGKELVDSPPAARVSHDYSNQLIIADPDEEADIVKEKNREESFDSPPGRIDEQNIAAAGVSHDYSNQQIIADPDEEADIVTEKSREESFNSPLRRIDEQIIAAAGASHDYSNQQITADLDEEAGMVKEKSREELFDSPSGRIDKQIIAAAGVSRDFSNQQITADPDEETDIIKEKSREESFDSPLGRFDEQIVADADEEGKIVTEKMGNELFDSPSWADISHDRSRRTNEQIITDSDEDADIVEEQMGRELADMVKEQMEKELFDSLSGLQVSHDHSQSIHEQIIADSDEEADSINEQIGEELFDASSGRIDGQVITDSDEEGDMDTEQIGNDLLESDALAALLKAASSAGMDGGRVAITSADGSRVFSLERLVGSDSPFRIVRPAPLSETVEDVAKNDLNEEDKKVIEKIQQIAVKFLRLVQRLGQSPEDSIVAQVLHRLVVATRAHVNQEFSLENAEKMAMQLEAEGKDDLDFSLSILVLGKTGVGKSATINSIFGEKKVEINAFEPATTMLKEVVGIVDGVKIRIIDTPGLRSSVKEEAINRKILASIKTSINKFPPDVILYTDRLDTHSLDLNDLPMLRLLTKSLTSSIWKNSVVTLTHATSPPPDGPSGSPLSFEMFVGQRSHAIQQAISQAVGDLRLIHPRMMHPVSLVENHPLCQKNENSEYILPNGQSWRPQLLLLCYSLKILSEASSIAKPRDPFDHKKPFGFRLRSLPLPHLVSSLLQSRPHPKLTADQGGDDIDSDIDMVDLSDSDEEIEDEYDQLPPFKPLKKSHVAKLTKEQRKAYLEEYDYRVKLLQKKQWREEVKMLKGMKKKGKDGYDGIGEDVDQEDVGPATVPVAMPDFVLPPSFDSDNPSYRYRALEPTSQFLMRPVLDSHGWDHDCGYDGVSLERNLAVAGQFPGAFAVQITKDKKDFNIHLDSSVCAKHGENGSTMAGFDIQNVGRQLAYILRSETKFKNFKMNKTSAGISFTVLGENVATGLKIEDQIAVAKRLALVGAAGAVRSGGDTAYGANFEVCLKSKDFPIEKDQSTLGLSLMKWRGDLGLMANLQSQFSIGRNSKMAVRVGMNNKRSGQVTIKTSSSEMQVALIAIVPIVTSLLRSIYSGYAASNSHTLDY</sequence>
<accession>A0A2K1ZLI3</accession>
<dbReference type="InterPro" id="IPR005690">
    <property type="entry name" value="Toc86_159"/>
</dbReference>
<dbReference type="PANTHER" id="PTHR10903">
    <property type="entry name" value="GTPASE, IMAP FAMILY MEMBER-RELATED"/>
    <property type="match status" value="1"/>
</dbReference>
<protein>
    <recommendedName>
        <fullName evidence="18">AIG1-type G domain-containing protein</fullName>
    </recommendedName>
</protein>
<feature type="compositionally biased region" description="Basic and acidic residues" evidence="17">
    <location>
        <begin position="18"/>
        <end position="32"/>
    </location>
</feature>
<keyword evidence="11" id="KW-0653">Protein transport</keyword>
<name>A0A2K1ZLI3_POPTR</name>
<evidence type="ECO:0000256" key="7">
    <source>
        <dbReference type="ARBA" id="ARBA00022741"/>
    </source>
</evidence>
<comment type="cofactor">
    <cofactor evidence="1">
        <name>Mg(2+)</name>
        <dbReference type="ChEBI" id="CHEBI:18420"/>
    </cofactor>
</comment>
<organism evidence="19 20">
    <name type="scientific">Populus trichocarpa</name>
    <name type="common">Western balsam poplar</name>
    <name type="synonym">Populus balsamifera subsp. trichocarpa</name>
    <dbReference type="NCBI Taxonomy" id="3694"/>
    <lineage>
        <taxon>Eukaryota</taxon>
        <taxon>Viridiplantae</taxon>
        <taxon>Streptophyta</taxon>
        <taxon>Embryophyta</taxon>
        <taxon>Tracheophyta</taxon>
        <taxon>Spermatophyta</taxon>
        <taxon>Magnoliopsida</taxon>
        <taxon>eudicotyledons</taxon>
        <taxon>Gunneridae</taxon>
        <taxon>Pentapetalae</taxon>
        <taxon>rosids</taxon>
        <taxon>fabids</taxon>
        <taxon>Malpighiales</taxon>
        <taxon>Salicaceae</taxon>
        <taxon>Saliceae</taxon>
        <taxon>Populus</taxon>
    </lineage>
</organism>
<keyword evidence="5" id="KW-0812">Transmembrane</keyword>
<dbReference type="InterPro" id="IPR045058">
    <property type="entry name" value="GIMA/IAN/Toc"/>
</dbReference>
<dbReference type="PROSITE" id="PS51720">
    <property type="entry name" value="G_AIG1"/>
    <property type="match status" value="1"/>
</dbReference>
<evidence type="ECO:0000256" key="4">
    <source>
        <dbReference type="ARBA" id="ARBA00022640"/>
    </source>
</evidence>
<dbReference type="Gene3D" id="3.40.50.300">
    <property type="entry name" value="P-loop containing nucleotide triphosphate hydrolases"/>
    <property type="match status" value="1"/>
</dbReference>
<proteinExistence type="inferred from homology"/>
<evidence type="ECO:0000256" key="6">
    <source>
        <dbReference type="ARBA" id="ARBA00022723"/>
    </source>
</evidence>
<gene>
    <name evidence="19" type="ORF">POPTR_008G224900</name>
</gene>
<comment type="subcellular location">
    <subcellularLocation>
        <location evidence="15">Plastid</location>
        <location evidence="15">Chloroplast outer membrane</location>
        <topology evidence="15">Single-pass membrane protein</topology>
    </subcellularLocation>
</comment>